<dbReference type="EMBL" id="KZ353885">
    <property type="protein sequence ID" value="PIO61283.1"/>
    <property type="molecule type" value="Genomic_DNA"/>
</dbReference>
<proteinExistence type="predicted"/>
<evidence type="ECO:0000313" key="1">
    <source>
        <dbReference type="EMBL" id="PIO61283.1"/>
    </source>
</evidence>
<protein>
    <submittedName>
        <fullName evidence="1">Uncharacterized protein</fullName>
    </submittedName>
</protein>
<gene>
    <name evidence="1" type="ORF">TELCIR_17199</name>
</gene>
<evidence type="ECO:0000313" key="2">
    <source>
        <dbReference type="Proteomes" id="UP000230423"/>
    </source>
</evidence>
<reference evidence="1 2" key="1">
    <citation type="submission" date="2015-09" db="EMBL/GenBank/DDBJ databases">
        <title>Draft genome of the parasitic nematode Teladorsagia circumcincta isolate WARC Sus (inbred).</title>
        <authorList>
            <person name="Mitreva M."/>
        </authorList>
    </citation>
    <scope>NUCLEOTIDE SEQUENCE [LARGE SCALE GENOMIC DNA]</scope>
    <source>
        <strain evidence="1 2">S</strain>
    </source>
</reference>
<feature type="non-terminal residue" evidence="1">
    <location>
        <position position="1"/>
    </location>
</feature>
<name>A0A2G9TTE3_TELCI</name>
<sequence>EEISQEAKKPKVEQTIKPDDDDIELYGEQIIEQVTTLTSDVKEKMVFRELDKLTNIGPIKAVTAGGAHGLGPILLEQDRADPVFDVVRDFISL</sequence>
<dbReference type="Proteomes" id="UP000230423">
    <property type="component" value="Unassembled WGS sequence"/>
</dbReference>
<dbReference type="AlphaFoldDB" id="A0A2G9TTE3"/>
<accession>A0A2G9TTE3</accession>
<organism evidence="1 2">
    <name type="scientific">Teladorsagia circumcincta</name>
    <name type="common">Brown stomach worm</name>
    <name type="synonym">Ostertagia circumcincta</name>
    <dbReference type="NCBI Taxonomy" id="45464"/>
    <lineage>
        <taxon>Eukaryota</taxon>
        <taxon>Metazoa</taxon>
        <taxon>Ecdysozoa</taxon>
        <taxon>Nematoda</taxon>
        <taxon>Chromadorea</taxon>
        <taxon>Rhabditida</taxon>
        <taxon>Rhabditina</taxon>
        <taxon>Rhabditomorpha</taxon>
        <taxon>Strongyloidea</taxon>
        <taxon>Trichostrongylidae</taxon>
        <taxon>Teladorsagia</taxon>
    </lineage>
</organism>
<keyword evidence="2" id="KW-1185">Reference proteome</keyword>